<dbReference type="Proteomes" id="UP000292958">
    <property type="component" value="Unassembled WGS sequence"/>
</dbReference>
<evidence type="ECO:0000256" key="2">
    <source>
        <dbReference type="RuleBase" id="RU003476"/>
    </source>
</evidence>
<protein>
    <submittedName>
        <fullName evidence="5">ADP-ribose pyrophosphatase YjhB (NUDIX family)</fullName>
    </submittedName>
</protein>
<sequence>MDTEAARQGREYPQAPIVGVAAVVVCGGKILLIRRGREPLLGAWSLPGGALELGETTAEGVVREIFEETGVEARPVQIVATLDRIVRDEEDRVRYHYVLVEWLCLAEDDAAPLVCGDDAVEARWVTRDEIFFGSYDLDETTLGVIKRALGLVETMAR</sequence>
<accession>A0A4Q7Z0Z3</accession>
<proteinExistence type="inferred from homology"/>
<dbReference type="InterPro" id="IPR015797">
    <property type="entry name" value="NUDIX_hydrolase-like_dom_sf"/>
</dbReference>
<dbReference type="OrthoDB" id="9810648at2"/>
<dbReference type="PANTHER" id="PTHR43736">
    <property type="entry name" value="ADP-RIBOSE PYROPHOSPHATASE"/>
    <property type="match status" value="1"/>
</dbReference>
<dbReference type="CDD" id="cd04673">
    <property type="entry name" value="NUDIX_ADPRase"/>
    <property type="match status" value="1"/>
</dbReference>
<organism evidence="5 6">
    <name type="scientific">Edaphobacter modestus</name>
    <dbReference type="NCBI Taxonomy" id="388466"/>
    <lineage>
        <taxon>Bacteria</taxon>
        <taxon>Pseudomonadati</taxon>
        <taxon>Acidobacteriota</taxon>
        <taxon>Terriglobia</taxon>
        <taxon>Terriglobales</taxon>
        <taxon>Acidobacteriaceae</taxon>
        <taxon>Edaphobacter</taxon>
    </lineage>
</organism>
<keyword evidence="3" id="KW-0812">Transmembrane</keyword>
<dbReference type="InterPro" id="IPR020084">
    <property type="entry name" value="NUDIX_hydrolase_CS"/>
</dbReference>
<comment type="similarity">
    <text evidence="2">Belongs to the Nudix hydrolase family.</text>
</comment>
<name>A0A4Q7Z0Z3_9BACT</name>
<dbReference type="AlphaFoldDB" id="A0A4Q7Z0Z3"/>
<dbReference type="EMBL" id="SHKW01000001">
    <property type="protein sequence ID" value="RZU43165.1"/>
    <property type="molecule type" value="Genomic_DNA"/>
</dbReference>
<dbReference type="PRINTS" id="PR00502">
    <property type="entry name" value="NUDIXFAMILY"/>
</dbReference>
<dbReference type="Pfam" id="PF00293">
    <property type="entry name" value="NUDIX"/>
    <property type="match status" value="1"/>
</dbReference>
<dbReference type="PROSITE" id="PS00893">
    <property type="entry name" value="NUDIX_BOX"/>
    <property type="match status" value="1"/>
</dbReference>
<evidence type="ECO:0000313" key="6">
    <source>
        <dbReference type="Proteomes" id="UP000292958"/>
    </source>
</evidence>
<evidence type="ECO:0000256" key="1">
    <source>
        <dbReference type="ARBA" id="ARBA00022801"/>
    </source>
</evidence>
<dbReference type="RefSeq" id="WP_130421512.1">
    <property type="nucleotide sequence ID" value="NZ_SHKW01000001.1"/>
</dbReference>
<keyword evidence="1 2" id="KW-0378">Hydrolase</keyword>
<evidence type="ECO:0000313" key="5">
    <source>
        <dbReference type="EMBL" id="RZU43165.1"/>
    </source>
</evidence>
<evidence type="ECO:0000256" key="3">
    <source>
        <dbReference type="SAM" id="Phobius"/>
    </source>
</evidence>
<comment type="caution">
    <text evidence="5">The sequence shown here is derived from an EMBL/GenBank/DDBJ whole genome shotgun (WGS) entry which is preliminary data.</text>
</comment>
<dbReference type="PROSITE" id="PS51462">
    <property type="entry name" value="NUDIX"/>
    <property type="match status" value="1"/>
</dbReference>
<keyword evidence="3" id="KW-0472">Membrane</keyword>
<keyword evidence="3" id="KW-1133">Transmembrane helix</keyword>
<dbReference type="GO" id="GO:0016787">
    <property type="term" value="F:hydrolase activity"/>
    <property type="evidence" value="ECO:0007669"/>
    <property type="project" value="UniProtKB-KW"/>
</dbReference>
<keyword evidence="6" id="KW-1185">Reference proteome</keyword>
<dbReference type="PANTHER" id="PTHR43736:SF1">
    <property type="entry name" value="DIHYDRONEOPTERIN TRIPHOSPHATE DIPHOSPHATASE"/>
    <property type="match status" value="1"/>
</dbReference>
<reference evidence="5 6" key="1">
    <citation type="submission" date="2019-02" db="EMBL/GenBank/DDBJ databases">
        <title>Genomic Encyclopedia of Archaeal and Bacterial Type Strains, Phase II (KMG-II): from individual species to whole genera.</title>
        <authorList>
            <person name="Goeker M."/>
        </authorList>
    </citation>
    <scope>NUCLEOTIDE SEQUENCE [LARGE SCALE GENOMIC DNA]</scope>
    <source>
        <strain evidence="5 6">DSM 18101</strain>
    </source>
</reference>
<dbReference type="SUPFAM" id="SSF55811">
    <property type="entry name" value="Nudix"/>
    <property type="match status" value="1"/>
</dbReference>
<dbReference type="Gene3D" id="3.90.79.10">
    <property type="entry name" value="Nucleoside Triphosphate Pyrophosphohydrolase"/>
    <property type="match status" value="1"/>
</dbReference>
<gene>
    <name evidence="5" type="ORF">BDD14_4796</name>
</gene>
<evidence type="ECO:0000259" key="4">
    <source>
        <dbReference type="PROSITE" id="PS51462"/>
    </source>
</evidence>
<feature type="transmembrane region" description="Helical" evidence="3">
    <location>
        <begin position="12"/>
        <end position="32"/>
    </location>
</feature>
<dbReference type="InterPro" id="IPR000086">
    <property type="entry name" value="NUDIX_hydrolase_dom"/>
</dbReference>
<feature type="domain" description="Nudix hydrolase" evidence="4">
    <location>
        <begin position="13"/>
        <end position="150"/>
    </location>
</feature>
<dbReference type="InterPro" id="IPR020476">
    <property type="entry name" value="Nudix_hydrolase"/>
</dbReference>